<comment type="similarity">
    <text evidence="10">Belongs to the complex I subunit 5 family.</text>
</comment>
<dbReference type="AlphaFoldDB" id="A0A0S2LSI6"/>
<dbReference type="Pfam" id="PF00361">
    <property type="entry name" value="Proton_antipo_M"/>
    <property type="match status" value="1"/>
</dbReference>
<feature type="domain" description="NADH-Ubiquinone oxidoreductase (complex I) chain 5 N-terminal" evidence="12">
    <location>
        <begin position="41"/>
        <end position="87"/>
    </location>
</feature>
<feature type="transmembrane region" description="Helical" evidence="10">
    <location>
        <begin position="139"/>
        <end position="160"/>
    </location>
</feature>
<evidence type="ECO:0000256" key="1">
    <source>
        <dbReference type="ARBA" id="ARBA00003257"/>
    </source>
</evidence>
<evidence type="ECO:0000259" key="12">
    <source>
        <dbReference type="Pfam" id="PF00662"/>
    </source>
</evidence>
<evidence type="ECO:0000259" key="11">
    <source>
        <dbReference type="Pfam" id="PF00361"/>
    </source>
</evidence>
<keyword evidence="5 10" id="KW-0812">Transmembrane</keyword>
<protein>
    <recommendedName>
        <fullName evidence="4 10">NADH-ubiquinone oxidoreductase chain 5</fullName>
        <ecNumber evidence="3 10">7.1.1.2</ecNumber>
    </recommendedName>
</protein>
<evidence type="ECO:0000256" key="4">
    <source>
        <dbReference type="ARBA" id="ARBA00021096"/>
    </source>
</evidence>
<geneLocation type="mitochondrion" evidence="13"/>
<dbReference type="GO" id="GO:0042773">
    <property type="term" value="P:ATP synthesis coupled electron transport"/>
    <property type="evidence" value="ECO:0007669"/>
    <property type="project" value="InterPro"/>
</dbReference>
<evidence type="ECO:0000256" key="7">
    <source>
        <dbReference type="ARBA" id="ARBA00022989"/>
    </source>
</evidence>
<evidence type="ECO:0000256" key="6">
    <source>
        <dbReference type="ARBA" id="ARBA00022982"/>
    </source>
</evidence>
<keyword evidence="10 13" id="KW-0496">Mitochondrion</keyword>
<dbReference type="GO" id="GO:0003954">
    <property type="term" value="F:NADH dehydrogenase activity"/>
    <property type="evidence" value="ECO:0007669"/>
    <property type="project" value="TreeGrafter"/>
</dbReference>
<evidence type="ECO:0000313" key="13">
    <source>
        <dbReference type="EMBL" id="ALO64371.1"/>
    </source>
</evidence>
<keyword evidence="8 10" id="KW-0472">Membrane</keyword>
<feature type="transmembrane region" description="Helical" evidence="10">
    <location>
        <begin position="533"/>
        <end position="557"/>
    </location>
</feature>
<comment type="function">
    <text evidence="10">Core subunit of the mitochondrial membrane respiratory chain NADH dehydrogenase (Complex I) which catalyzes electron transfer from NADH through the respiratory chain, using ubiquinone as an electron acceptor. Essential for the catalytic activity and assembly of complex I.</text>
</comment>
<dbReference type="Pfam" id="PF00662">
    <property type="entry name" value="Proton_antipo_N"/>
    <property type="match status" value="1"/>
</dbReference>
<reference evidence="13" key="1">
    <citation type="submission" date="2015-06" db="EMBL/GenBank/DDBJ databases">
        <title>High-throughput detection of wild bee species with mitogenome skimming and resequencing (mt-S/R).</title>
        <authorList>
            <person name="Tang M."/>
            <person name="Hardman C."/>
            <person name="Ji Y."/>
            <person name="Meng G."/>
            <person name="Liu S."/>
            <person name="Tan M."/>
            <person name="Yang S."/>
            <person name="Yang C."/>
            <person name="Moss E."/>
            <person name="Nevard T."/>
            <person name="Potts S.G."/>
            <person name="Zhou X."/>
            <person name="Yu D.W."/>
        </authorList>
    </citation>
    <scope>NUCLEOTIDE SEQUENCE</scope>
</reference>
<feature type="domain" description="NADH:quinone oxidoreductase/Mrp antiporter transmembrane" evidence="11">
    <location>
        <begin position="104"/>
        <end position="379"/>
    </location>
</feature>
<keyword evidence="6" id="KW-0249">Electron transport</keyword>
<dbReference type="EMBL" id="KT164609">
    <property type="protein sequence ID" value="ALO64371.1"/>
    <property type="molecule type" value="Genomic_DNA"/>
</dbReference>
<feature type="transmembrane region" description="Helical" evidence="10">
    <location>
        <begin position="6"/>
        <end position="26"/>
    </location>
</feature>
<keyword evidence="10" id="KW-0813">Transport</keyword>
<dbReference type="GO" id="GO:0015990">
    <property type="term" value="P:electron transport coupled proton transport"/>
    <property type="evidence" value="ECO:0007669"/>
    <property type="project" value="TreeGrafter"/>
</dbReference>
<feature type="transmembrane region" description="Helical" evidence="10">
    <location>
        <begin position="57"/>
        <end position="75"/>
    </location>
</feature>
<dbReference type="PANTHER" id="PTHR42829:SF2">
    <property type="entry name" value="NADH-UBIQUINONE OXIDOREDUCTASE CHAIN 5"/>
    <property type="match status" value="1"/>
</dbReference>
<accession>A0A0S2LSI6</accession>
<feature type="transmembrane region" description="Helical" evidence="10">
    <location>
        <begin position="206"/>
        <end position="224"/>
    </location>
</feature>
<dbReference type="InterPro" id="IPR003945">
    <property type="entry name" value="NU5C-like"/>
</dbReference>
<feature type="transmembrane region" description="Helical" evidence="10">
    <location>
        <begin position="166"/>
        <end position="185"/>
    </location>
</feature>
<dbReference type="InterPro" id="IPR001516">
    <property type="entry name" value="Proton_antipo_N"/>
</dbReference>
<dbReference type="InterPro" id="IPR001750">
    <property type="entry name" value="ND/Mrp_TM"/>
</dbReference>
<name>A0A0S2LSI6_9HYME</name>
<organism evidence="13">
    <name type="scientific">Seladonia tumulorum</name>
    <dbReference type="NCBI Taxonomy" id="115100"/>
    <lineage>
        <taxon>Eukaryota</taxon>
        <taxon>Metazoa</taxon>
        <taxon>Ecdysozoa</taxon>
        <taxon>Arthropoda</taxon>
        <taxon>Hexapoda</taxon>
        <taxon>Insecta</taxon>
        <taxon>Pterygota</taxon>
        <taxon>Neoptera</taxon>
        <taxon>Endopterygota</taxon>
        <taxon>Hymenoptera</taxon>
        <taxon>Apocrita</taxon>
        <taxon>Aculeata</taxon>
        <taxon>Apoidea</taxon>
        <taxon>Anthophila</taxon>
        <taxon>Halictidae</taxon>
        <taxon>Halictinae</taxon>
        <taxon>Halictini</taxon>
        <taxon>Seladonia</taxon>
    </lineage>
</organism>
<dbReference type="PRINTS" id="PR01434">
    <property type="entry name" value="NADHDHGNASE5"/>
</dbReference>
<feature type="transmembrane region" description="Helical" evidence="10">
    <location>
        <begin position="368"/>
        <end position="388"/>
    </location>
</feature>
<evidence type="ECO:0000256" key="5">
    <source>
        <dbReference type="ARBA" id="ARBA00022692"/>
    </source>
</evidence>
<evidence type="ECO:0000256" key="9">
    <source>
        <dbReference type="ARBA" id="ARBA00049551"/>
    </source>
</evidence>
<evidence type="ECO:0000256" key="3">
    <source>
        <dbReference type="ARBA" id="ARBA00012944"/>
    </source>
</evidence>
<feature type="transmembrane region" description="Helical" evidence="10">
    <location>
        <begin position="409"/>
        <end position="429"/>
    </location>
</feature>
<evidence type="ECO:0000256" key="2">
    <source>
        <dbReference type="ARBA" id="ARBA00004141"/>
    </source>
</evidence>
<sequence length="573" mass="67381">MYNLMIYGLNLFLSGLFFSLVSMYMYMNNMMIILEWTIFMLSSMKFNYMIYLDYMGLMYMSVVLIISFFILLYSMNYMEGDIYIKRFKYLLLLFIFSMCLMILSPSILSILLGWDGLGLISYCLVIYYQNKNAFNSGMLTILCNRLGDVGLLMLISMNSFLGSWNLMLYSMSFIMMNFMLVSIITKSAQLPFSAWLPAAMTAPTPISSLVHSSTLVTAGVYLLIRYNKFILVEVKSYIIIISGVTMFMAGLMANYENNLKKLIALSTLSQLGFMMSILGMGLVNLGFYHLLIHAFFKSLMFMCVGGYIHMSLGNQDLRKFKGLVSMTPLKSIVFIFSFLNLSGFPFFSGFYSKDLILEFMMVSNVNKLMIYILMISTILTVNYTIRVIKLIFNFNMTVFNYQYMGDGKFMIFCNFFMMLLVIFSGYLYLTLINYYSCMMTMFDKLSLVMLYLISWIISMSFNYSQKNKMNFKYLEFIMSMFYSIFFYKIIYLNFLGFMLSYEKFNEKSLDKMLGVNFKKMFYIQKMYPYMNNWLYSIHMIKLMKFYSVLLIYFLYIYKYLNSLMKSTMLKMLS</sequence>
<feature type="transmembrane region" description="Helical" evidence="10">
    <location>
        <begin position="329"/>
        <end position="348"/>
    </location>
</feature>
<evidence type="ECO:0000256" key="8">
    <source>
        <dbReference type="ARBA" id="ARBA00023136"/>
    </source>
</evidence>
<feature type="transmembrane region" description="Helical" evidence="10">
    <location>
        <begin position="87"/>
        <end position="104"/>
    </location>
</feature>
<comment type="subcellular location">
    <subcellularLocation>
        <location evidence="2">Membrane</location>
        <topology evidence="2">Multi-pass membrane protein</topology>
    </subcellularLocation>
</comment>
<keyword evidence="7 10" id="KW-1133">Transmembrane helix</keyword>
<dbReference type="GO" id="GO:0008137">
    <property type="term" value="F:NADH dehydrogenase (ubiquinone) activity"/>
    <property type="evidence" value="ECO:0007669"/>
    <property type="project" value="UniProtKB-EC"/>
</dbReference>
<dbReference type="PANTHER" id="PTHR42829">
    <property type="entry name" value="NADH-UBIQUINONE OXIDOREDUCTASE CHAIN 5"/>
    <property type="match status" value="1"/>
</dbReference>
<keyword evidence="10" id="KW-0830">Ubiquinone</keyword>
<evidence type="ECO:0000256" key="10">
    <source>
        <dbReference type="RuleBase" id="RU003404"/>
    </source>
</evidence>
<feature type="transmembrane region" description="Helical" evidence="10">
    <location>
        <begin position="236"/>
        <end position="255"/>
    </location>
</feature>
<comment type="catalytic activity">
    <reaction evidence="9 10">
        <text>a ubiquinone + NADH + 5 H(+)(in) = a ubiquinol + NAD(+) + 4 H(+)(out)</text>
        <dbReference type="Rhea" id="RHEA:29091"/>
        <dbReference type="Rhea" id="RHEA-COMP:9565"/>
        <dbReference type="Rhea" id="RHEA-COMP:9566"/>
        <dbReference type="ChEBI" id="CHEBI:15378"/>
        <dbReference type="ChEBI" id="CHEBI:16389"/>
        <dbReference type="ChEBI" id="CHEBI:17976"/>
        <dbReference type="ChEBI" id="CHEBI:57540"/>
        <dbReference type="ChEBI" id="CHEBI:57945"/>
        <dbReference type="EC" id="7.1.1.2"/>
    </reaction>
</comment>
<dbReference type="GO" id="GO:0016020">
    <property type="term" value="C:membrane"/>
    <property type="evidence" value="ECO:0007669"/>
    <property type="project" value="UniProtKB-SubCell"/>
</dbReference>
<feature type="transmembrane region" description="Helical" evidence="10">
    <location>
        <begin position="445"/>
        <end position="464"/>
    </location>
</feature>
<proteinExistence type="inferred from homology"/>
<comment type="function">
    <text evidence="1">Core subunit of the mitochondrial membrane respiratory chain NADH dehydrogenase (Complex I) that is believed to belong to the minimal assembly required for catalysis. Complex I functions in the transfer of electrons from NADH to the respiratory chain. The immediate electron acceptor for the enzyme is believed to be ubiquinone.</text>
</comment>
<gene>
    <name evidence="13" type="primary">ND5</name>
</gene>
<feature type="transmembrane region" description="Helical" evidence="10">
    <location>
        <begin position="476"/>
        <end position="499"/>
    </location>
</feature>
<dbReference type="EC" id="7.1.1.2" evidence="3 10"/>
<keyword evidence="10" id="KW-0520">NAD</keyword>